<dbReference type="AlphaFoldDB" id="A0A5J4UGX2"/>
<comment type="caution">
    <text evidence="1">The sequence shown here is derived from an EMBL/GenBank/DDBJ whole genome shotgun (WGS) entry which is preliminary data.</text>
</comment>
<accession>A0A5J4UGX2</accession>
<protein>
    <submittedName>
        <fullName evidence="1">Uncharacterized protein</fullName>
    </submittedName>
</protein>
<sequence>MKAQRFRNYPRCRKARYDIIWNLLRLLDYIEATDFRPLYEDQLHAMSLLVIFSAARMTEFSQKQLSNINQEQEKCMVINTQIKKRNRIRNEQLNSQSLASLLRNTGTYLLYNGPSIRHASMTKLRASRASIMDVNAFYRHILASNVVDAFYYRPIQRDLGALLINIKKSAIIFYMQYILKKPKVQSQCTKAADELDTFQEITSTTSENGDNRDSEERCITTPYLVIILASTYLELTFY</sequence>
<gene>
    <name evidence="1" type="ORF">EZS28_035321</name>
</gene>
<dbReference type="Proteomes" id="UP000324800">
    <property type="component" value="Unassembled WGS sequence"/>
</dbReference>
<dbReference type="EMBL" id="SNRW01016641">
    <property type="protein sequence ID" value="KAA6369152.1"/>
    <property type="molecule type" value="Genomic_DNA"/>
</dbReference>
<reference evidence="1 2" key="1">
    <citation type="submission" date="2019-03" db="EMBL/GenBank/DDBJ databases">
        <title>Single cell metagenomics reveals metabolic interactions within the superorganism composed of flagellate Streblomastix strix and complex community of Bacteroidetes bacteria on its surface.</title>
        <authorList>
            <person name="Treitli S.C."/>
            <person name="Kolisko M."/>
            <person name="Husnik F."/>
            <person name="Keeling P."/>
            <person name="Hampl V."/>
        </authorList>
    </citation>
    <scope>NUCLEOTIDE SEQUENCE [LARGE SCALE GENOMIC DNA]</scope>
    <source>
        <strain evidence="1">ST1C</strain>
    </source>
</reference>
<organism evidence="1 2">
    <name type="scientific">Streblomastix strix</name>
    <dbReference type="NCBI Taxonomy" id="222440"/>
    <lineage>
        <taxon>Eukaryota</taxon>
        <taxon>Metamonada</taxon>
        <taxon>Preaxostyla</taxon>
        <taxon>Oxymonadida</taxon>
        <taxon>Streblomastigidae</taxon>
        <taxon>Streblomastix</taxon>
    </lineage>
</organism>
<name>A0A5J4UGX2_9EUKA</name>
<evidence type="ECO:0000313" key="2">
    <source>
        <dbReference type="Proteomes" id="UP000324800"/>
    </source>
</evidence>
<proteinExistence type="predicted"/>
<evidence type="ECO:0000313" key="1">
    <source>
        <dbReference type="EMBL" id="KAA6369152.1"/>
    </source>
</evidence>